<reference evidence="3 4" key="1">
    <citation type="submission" date="2020-10" db="EMBL/GenBank/DDBJ databases">
        <title>Connecting structure to function with the recovery of over 1000 high-quality activated sludge metagenome-assembled genomes encoding full-length rRNA genes using long-read sequencing.</title>
        <authorList>
            <person name="Singleton C.M."/>
            <person name="Petriglieri F."/>
            <person name="Kristensen J.M."/>
            <person name="Kirkegaard R.H."/>
            <person name="Michaelsen T.Y."/>
            <person name="Andersen M.H."/>
            <person name="Karst S.M."/>
            <person name="Dueholm M.S."/>
            <person name="Nielsen P.H."/>
            <person name="Albertsen M."/>
        </authorList>
    </citation>
    <scope>NUCLEOTIDE SEQUENCE [LARGE SCALE GENOMIC DNA]</scope>
    <source>
        <strain evidence="3">Ribe_18-Q3-R11-54_MAXAC.273</strain>
    </source>
</reference>
<evidence type="ECO:0000256" key="1">
    <source>
        <dbReference type="SAM" id="Phobius"/>
    </source>
</evidence>
<accession>A0A9D7SRX9</accession>
<sequence>MTFKYKILHIIWEITVLSIVAQVFILPVLLGQFHQFPLTFILSSLAIPAGYLIVFGAVLNVILSFMGITIAWPMLDWIGRAFIQSMKWMGGLNPEMHFLCPHGVGFC</sequence>
<dbReference type="InterPro" id="IPR004477">
    <property type="entry name" value="ComEC_N"/>
</dbReference>
<evidence type="ECO:0000259" key="2">
    <source>
        <dbReference type="Pfam" id="PF03772"/>
    </source>
</evidence>
<feature type="domain" description="ComEC/Rec2-related protein" evidence="2">
    <location>
        <begin position="10"/>
        <end position="91"/>
    </location>
</feature>
<name>A0A9D7SRX9_9BACT</name>
<feature type="transmembrane region" description="Helical" evidence="1">
    <location>
        <begin position="7"/>
        <end position="30"/>
    </location>
</feature>
<feature type="transmembrane region" description="Helical" evidence="1">
    <location>
        <begin position="50"/>
        <end position="75"/>
    </location>
</feature>
<protein>
    <submittedName>
        <fullName evidence="3">ComEC/Rec2 family competence protein</fullName>
    </submittedName>
</protein>
<proteinExistence type="predicted"/>
<organism evidence="3 4">
    <name type="scientific">Candidatus Opimibacter skivensis</name>
    <dbReference type="NCBI Taxonomy" id="2982028"/>
    <lineage>
        <taxon>Bacteria</taxon>
        <taxon>Pseudomonadati</taxon>
        <taxon>Bacteroidota</taxon>
        <taxon>Saprospiria</taxon>
        <taxon>Saprospirales</taxon>
        <taxon>Saprospiraceae</taxon>
        <taxon>Candidatus Opimibacter</taxon>
    </lineage>
</organism>
<keyword evidence="1" id="KW-0812">Transmembrane</keyword>
<keyword evidence="1" id="KW-1133">Transmembrane helix</keyword>
<gene>
    <name evidence="3" type="ORF">IPP15_07200</name>
</gene>
<keyword evidence="1" id="KW-0472">Membrane</keyword>
<dbReference type="Proteomes" id="UP000808337">
    <property type="component" value="Unassembled WGS sequence"/>
</dbReference>
<dbReference type="AlphaFoldDB" id="A0A9D7SRX9"/>
<dbReference type="EMBL" id="JADKGY010000005">
    <property type="protein sequence ID" value="MBK9982200.1"/>
    <property type="molecule type" value="Genomic_DNA"/>
</dbReference>
<evidence type="ECO:0000313" key="3">
    <source>
        <dbReference type="EMBL" id="MBK9982200.1"/>
    </source>
</evidence>
<dbReference type="Pfam" id="PF03772">
    <property type="entry name" value="Competence"/>
    <property type="match status" value="1"/>
</dbReference>
<comment type="caution">
    <text evidence="3">The sequence shown here is derived from an EMBL/GenBank/DDBJ whole genome shotgun (WGS) entry which is preliminary data.</text>
</comment>
<evidence type="ECO:0000313" key="4">
    <source>
        <dbReference type="Proteomes" id="UP000808337"/>
    </source>
</evidence>